<dbReference type="Proteomes" id="UP000184693">
    <property type="component" value="Unassembled WGS sequence"/>
</dbReference>
<dbReference type="OrthoDB" id="9780579at2"/>
<dbReference type="EMBL" id="FSRM01000002">
    <property type="protein sequence ID" value="SIO47109.1"/>
    <property type="molecule type" value="Genomic_DNA"/>
</dbReference>
<dbReference type="Pfam" id="PF12007">
    <property type="entry name" value="DUF3501"/>
    <property type="match status" value="1"/>
</dbReference>
<dbReference type="InterPro" id="IPR021890">
    <property type="entry name" value="DUF3501"/>
</dbReference>
<evidence type="ECO:0008006" key="3">
    <source>
        <dbReference type="Google" id="ProtNLM"/>
    </source>
</evidence>
<accession>A0A1N6JSC3</accession>
<evidence type="ECO:0000313" key="1">
    <source>
        <dbReference type="EMBL" id="SIO47109.1"/>
    </source>
</evidence>
<proteinExistence type="predicted"/>
<dbReference type="AlphaFoldDB" id="A0A1N6JSC3"/>
<protein>
    <recommendedName>
        <fullName evidence="3">DUF3501 family protein</fullName>
    </recommendedName>
</protein>
<gene>
    <name evidence="1" type="ORF">SAMN05444168_4896</name>
</gene>
<evidence type="ECO:0000313" key="2">
    <source>
        <dbReference type="Proteomes" id="UP000184693"/>
    </source>
</evidence>
<name>A0A1N6JSC3_9BURK</name>
<reference evidence="1 2" key="1">
    <citation type="submission" date="2016-11" db="EMBL/GenBank/DDBJ databases">
        <authorList>
            <person name="Jaros S."/>
            <person name="Januszkiewicz K."/>
            <person name="Wedrychowicz H."/>
        </authorList>
    </citation>
    <scope>NUCLEOTIDE SEQUENCE [LARGE SCALE GENOMIC DNA]</scope>
    <source>
        <strain evidence="1 2">GAS86</strain>
    </source>
</reference>
<sequence length="193" mass="21893">MSIARNSLLSLENYSKSRIAMRAKVIEHKKDRTVALGNHVTFLFEDETTIRYQIQEMLHIEKIFDEDGIQGELNAYLPLVPDGSNLKATMQIEYENEIERQAALARLIGIEDRVFLQVEGEPPVYAIADEDLERENEQKTSAVHFVRFELTPAMKAKLRDGAALQIGCDHPNYPVPTEAIEPKVRAALMKDLA</sequence>
<organism evidence="1 2">
    <name type="scientific">Paraburkholderia phenazinium</name>
    <dbReference type="NCBI Taxonomy" id="60549"/>
    <lineage>
        <taxon>Bacteria</taxon>
        <taxon>Pseudomonadati</taxon>
        <taxon>Pseudomonadota</taxon>
        <taxon>Betaproteobacteria</taxon>
        <taxon>Burkholderiales</taxon>
        <taxon>Burkholderiaceae</taxon>
        <taxon>Paraburkholderia</taxon>
    </lineage>
</organism>
<dbReference type="RefSeq" id="WP_074266945.1">
    <property type="nucleotide sequence ID" value="NZ_FSRM01000002.1"/>
</dbReference>